<sequence>MLFDLPTGLYHDILIAWQQPQHPHFPFAVLRHEGSVPSVSKMAVVKTEQGLLEGTVCENAEGSYTAFKGIPYAKPPIGNLRFKARISLIIF</sequence>
<name>A0ACC0JE16_CHOFU</name>
<gene>
    <name evidence="1" type="ORF">MSG28_006236</name>
</gene>
<accession>A0ACC0JE16</accession>
<protein>
    <submittedName>
        <fullName evidence="1">Uncharacterized protein</fullName>
    </submittedName>
</protein>
<evidence type="ECO:0000313" key="2">
    <source>
        <dbReference type="Proteomes" id="UP001064048"/>
    </source>
</evidence>
<evidence type="ECO:0000313" key="1">
    <source>
        <dbReference type="EMBL" id="KAI8422376.1"/>
    </source>
</evidence>
<organism evidence="1 2">
    <name type="scientific">Choristoneura fumiferana</name>
    <name type="common">Spruce budworm moth</name>
    <name type="synonym">Archips fumiferana</name>
    <dbReference type="NCBI Taxonomy" id="7141"/>
    <lineage>
        <taxon>Eukaryota</taxon>
        <taxon>Metazoa</taxon>
        <taxon>Ecdysozoa</taxon>
        <taxon>Arthropoda</taxon>
        <taxon>Hexapoda</taxon>
        <taxon>Insecta</taxon>
        <taxon>Pterygota</taxon>
        <taxon>Neoptera</taxon>
        <taxon>Endopterygota</taxon>
        <taxon>Lepidoptera</taxon>
        <taxon>Glossata</taxon>
        <taxon>Ditrysia</taxon>
        <taxon>Tortricoidea</taxon>
        <taxon>Tortricidae</taxon>
        <taxon>Tortricinae</taxon>
        <taxon>Choristoneura</taxon>
    </lineage>
</organism>
<keyword evidence="2" id="KW-1185">Reference proteome</keyword>
<proteinExistence type="predicted"/>
<dbReference type="Proteomes" id="UP001064048">
    <property type="component" value="Chromosome 10"/>
</dbReference>
<comment type="caution">
    <text evidence="1">The sequence shown here is derived from an EMBL/GenBank/DDBJ whole genome shotgun (WGS) entry which is preliminary data.</text>
</comment>
<dbReference type="EMBL" id="CM046110">
    <property type="protein sequence ID" value="KAI8422376.1"/>
    <property type="molecule type" value="Genomic_DNA"/>
</dbReference>
<reference evidence="1 2" key="1">
    <citation type="journal article" date="2022" name="Genome Biol. Evol.">
        <title>The Spruce Budworm Genome: Reconstructing the Evolutionary History of Antifreeze Proteins.</title>
        <authorList>
            <person name="Beliveau C."/>
            <person name="Gagne P."/>
            <person name="Picq S."/>
            <person name="Vernygora O."/>
            <person name="Keeling C.I."/>
            <person name="Pinkney K."/>
            <person name="Doucet D."/>
            <person name="Wen F."/>
            <person name="Johnston J.S."/>
            <person name="Maaroufi H."/>
            <person name="Boyle B."/>
            <person name="Laroche J."/>
            <person name="Dewar K."/>
            <person name="Juretic N."/>
            <person name="Blackburn G."/>
            <person name="Nisole A."/>
            <person name="Brunet B."/>
            <person name="Brandao M."/>
            <person name="Lumley L."/>
            <person name="Duan J."/>
            <person name="Quan G."/>
            <person name="Lucarotti C.J."/>
            <person name="Roe A.D."/>
            <person name="Sperling F.A.H."/>
            <person name="Levesque R.C."/>
            <person name="Cusson M."/>
        </authorList>
    </citation>
    <scope>NUCLEOTIDE SEQUENCE [LARGE SCALE GENOMIC DNA]</scope>
    <source>
        <strain evidence="1">Glfc:IPQL:Cfum</strain>
    </source>
</reference>